<keyword evidence="10 15" id="KW-1133">Transmembrane helix</keyword>
<evidence type="ECO:0000256" key="10">
    <source>
        <dbReference type="ARBA" id="ARBA00022989"/>
    </source>
</evidence>
<keyword evidence="3" id="KW-1003">Cell membrane</keyword>
<protein>
    <submittedName>
        <fullName evidence="16">Diacylglycerol kinase family protein</fullName>
        <ecNumber evidence="16">2.7.1.-</ecNumber>
    </submittedName>
</protein>
<evidence type="ECO:0000256" key="5">
    <source>
        <dbReference type="ARBA" id="ARBA00022679"/>
    </source>
</evidence>
<dbReference type="RefSeq" id="WP_341841840.1">
    <property type="nucleotide sequence ID" value="NZ_CP149792.1"/>
</dbReference>
<evidence type="ECO:0000256" key="15">
    <source>
        <dbReference type="SAM" id="Phobius"/>
    </source>
</evidence>
<evidence type="ECO:0000313" key="17">
    <source>
        <dbReference type="Proteomes" id="UP001449657"/>
    </source>
</evidence>
<keyword evidence="5 16" id="KW-0808">Transferase</keyword>
<dbReference type="EC" id="2.7.1.-" evidence="16"/>
<keyword evidence="6 15" id="KW-0812">Transmembrane</keyword>
<evidence type="ECO:0000313" key="16">
    <source>
        <dbReference type="EMBL" id="WZN47180.1"/>
    </source>
</evidence>
<dbReference type="EMBL" id="CP150096">
    <property type="protein sequence ID" value="WZN47180.1"/>
    <property type="molecule type" value="Genomic_DNA"/>
</dbReference>
<evidence type="ECO:0000256" key="13">
    <source>
        <dbReference type="ARBA" id="ARBA00023209"/>
    </source>
</evidence>
<evidence type="ECO:0000256" key="11">
    <source>
        <dbReference type="ARBA" id="ARBA00023098"/>
    </source>
</evidence>
<evidence type="ECO:0000256" key="9">
    <source>
        <dbReference type="ARBA" id="ARBA00022840"/>
    </source>
</evidence>
<evidence type="ECO:0000256" key="2">
    <source>
        <dbReference type="ARBA" id="ARBA00005967"/>
    </source>
</evidence>
<feature type="transmembrane region" description="Helical" evidence="15">
    <location>
        <begin position="49"/>
        <end position="69"/>
    </location>
</feature>
<keyword evidence="13" id="KW-0594">Phospholipid biosynthesis</keyword>
<reference evidence="16 17" key="1">
    <citation type="submission" date="2024-03" db="EMBL/GenBank/DDBJ databases">
        <title>Chitinophaga caseinilytica sp. nov., a casein hydrolysing bacterium isolated from forest soil.</title>
        <authorList>
            <person name="Lee D.S."/>
            <person name="Han D.M."/>
            <person name="Baek J.H."/>
            <person name="Choi D.G."/>
            <person name="Jeon J.H."/>
            <person name="Jeon C.O."/>
        </authorList>
    </citation>
    <scope>NUCLEOTIDE SEQUENCE [LARGE SCALE GENOMIC DNA]</scope>
    <source>
        <strain evidence="16 17">KACC 19118</strain>
    </source>
</reference>
<keyword evidence="8 16" id="KW-0418">Kinase</keyword>
<keyword evidence="9" id="KW-0067">ATP-binding</keyword>
<dbReference type="Gene3D" id="1.10.287.3610">
    <property type="match status" value="1"/>
</dbReference>
<gene>
    <name evidence="16" type="ORF">WJU22_03170</name>
</gene>
<evidence type="ECO:0000256" key="14">
    <source>
        <dbReference type="ARBA" id="ARBA00023264"/>
    </source>
</evidence>
<dbReference type="PANTHER" id="PTHR34299">
    <property type="entry name" value="DIACYLGLYCEROL KINASE"/>
    <property type="match status" value="1"/>
</dbReference>
<evidence type="ECO:0000256" key="6">
    <source>
        <dbReference type="ARBA" id="ARBA00022692"/>
    </source>
</evidence>
<organism evidence="16 17">
    <name type="scientific">Chitinophaga caseinilytica</name>
    <dbReference type="NCBI Taxonomy" id="2267521"/>
    <lineage>
        <taxon>Bacteria</taxon>
        <taxon>Pseudomonadati</taxon>
        <taxon>Bacteroidota</taxon>
        <taxon>Chitinophagia</taxon>
        <taxon>Chitinophagales</taxon>
        <taxon>Chitinophagaceae</taxon>
        <taxon>Chitinophaga</taxon>
    </lineage>
</organism>
<evidence type="ECO:0000256" key="4">
    <source>
        <dbReference type="ARBA" id="ARBA00022516"/>
    </source>
</evidence>
<accession>A0ABZ2Z6L0</accession>
<evidence type="ECO:0000256" key="7">
    <source>
        <dbReference type="ARBA" id="ARBA00022741"/>
    </source>
</evidence>
<dbReference type="Proteomes" id="UP001449657">
    <property type="component" value="Chromosome"/>
</dbReference>
<evidence type="ECO:0000256" key="3">
    <source>
        <dbReference type="ARBA" id="ARBA00022475"/>
    </source>
</evidence>
<dbReference type="InterPro" id="IPR000829">
    <property type="entry name" value="DAGK"/>
</dbReference>
<keyword evidence="12 15" id="KW-0472">Membrane</keyword>
<keyword evidence="14" id="KW-1208">Phospholipid metabolism</keyword>
<dbReference type="InterPro" id="IPR036945">
    <property type="entry name" value="DAGK_sf"/>
</dbReference>
<evidence type="ECO:0000256" key="8">
    <source>
        <dbReference type="ARBA" id="ARBA00022777"/>
    </source>
</evidence>
<dbReference type="PANTHER" id="PTHR34299:SF1">
    <property type="entry name" value="DIACYLGLYCEROL KINASE"/>
    <property type="match status" value="1"/>
</dbReference>
<name>A0ABZ2Z6L0_9BACT</name>
<evidence type="ECO:0000256" key="1">
    <source>
        <dbReference type="ARBA" id="ARBA00004651"/>
    </source>
</evidence>
<feature type="transmembrane region" description="Helical" evidence="15">
    <location>
        <begin position="90"/>
        <end position="112"/>
    </location>
</feature>
<comment type="similarity">
    <text evidence="2">Belongs to the bacterial diacylglycerol kinase family.</text>
</comment>
<dbReference type="Pfam" id="PF01219">
    <property type="entry name" value="DAGK_prokar"/>
    <property type="match status" value="1"/>
</dbReference>
<keyword evidence="17" id="KW-1185">Reference proteome</keyword>
<dbReference type="CDD" id="cd14265">
    <property type="entry name" value="UDPK_IM_like"/>
    <property type="match status" value="1"/>
</dbReference>
<dbReference type="InterPro" id="IPR033717">
    <property type="entry name" value="UDPK"/>
</dbReference>
<keyword evidence="11" id="KW-0443">Lipid metabolism</keyword>
<evidence type="ECO:0000256" key="12">
    <source>
        <dbReference type="ARBA" id="ARBA00023136"/>
    </source>
</evidence>
<sequence>MNRLTGSFRNAFRGIGTALRSEPNARIHLVATGAVIAAGAFFRCSAGEWAVLAVATAAVWTAELLNTAIEKSMDLLHPDQHPLVKNIKDMAAGAVLIAAIGAVIAAGCIFLPKIL</sequence>
<keyword evidence="7" id="KW-0547">Nucleotide-binding</keyword>
<keyword evidence="4" id="KW-0444">Lipid biosynthesis</keyword>
<dbReference type="GO" id="GO:0016301">
    <property type="term" value="F:kinase activity"/>
    <property type="evidence" value="ECO:0007669"/>
    <property type="project" value="UniProtKB-KW"/>
</dbReference>
<comment type="subcellular location">
    <subcellularLocation>
        <location evidence="1">Cell membrane</location>
        <topology evidence="1">Multi-pass membrane protein</topology>
    </subcellularLocation>
</comment>
<proteinExistence type="inferred from homology"/>